<keyword evidence="3" id="KW-1185">Reference proteome</keyword>
<proteinExistence type="predicted"/>
<comment type="caution">
    <text evidence="2">The sequence shown here is derived from an EMBL/GenBank/DDBJ whole genome shotgun (WGS) entry which is preliminary data.</text>
</comment>
<reference evidence="2 3" key="1">
    <citation type="submission" date="2021-04" db="EMBL/GenBank/DDBJ databases">
        <title>Chitinophaga sp. nov., isolated from the rhizosphere soil.</title>
        <authorList>
            <person name="He S."/>
        </authorList>
    </citation>
    <scope>NUCLEOTIDE SEQUENCE [LARGE SCALE GENOMIC DNA]</scope>
    <source>
        <strain evidence="2 3">2R12</strain>
    </source>
</reference>
<evidence type="ECO:0000313" key="2">
    <source>
        <dbReference type="EMBL" id="MBS0030958.1"/>
    </source>
</evidence>
<sequence>MKPIFFCGALLLLTACDSTPAKQAAGDTTAVVKDVQPVENEKPVKEVTGKVKAIVSGKDGYTAKIVSDDGKEYAATVSHANLKDPTQYRTVKEGDRVTVKGDSWMMGQEEQITVRELR</sequence>
<evidence type="ECO:0000313" key="3">
    <source>
        <dbReference type="Proteomes" id="UP000676386"/>
    </source>
</evidence>
<dbReference type="Proteomes" id="UP000676386">
    <property type="component" value="Unassembled WGS sequence"/>
</dbReference>
<evidence type="ECO:0008006" key="4">
    <source>
        <dbReference type="Google" id="ProtNLM"/>
    </source>
</evidence>
<dbReference type="RefSeq" id="WP_211976095.1">
    <property type="nucleotide sequence ID" value="NZ_CBFHAM010000025.1"/>
</dbReference>
<keyword evidence="1" id="KW-0732">Signal</keyword>
<feature type="signal peptide" evidence="1">
    <location>
        <begin position="1"/>
        <end position="24"/>
    </location>
</feature>
<accession>A0ABS5J7C8</accession>
<protein>
    <recommendedName>
        <fullName evidence="4">DUF5666 domain-containing protein</fullName>
    </recommendedName>
</protein>
<dbReference type="EMBL" id="JAGTXB010000018">
    <property type="protein sequence ID" value="MBS0030958.1"/>
    <property type="molecule type" value="Genomic_DNA"/>
</dbReference>
<dbReference type="PROSITE" id="PS51257">
    <property type="entry name" value="PROKAR_LIPOPROTEIN"/>
    <property type="match status" value="1"/>
</dbReference>
<evidence type="ECO:0000256" key="1">
    <source>
        <dbReference type="SAM" id="SignalP"/>
    </source>
</evidence>
<name>A0ABS5J7C8_9BACT</name>
<feature type="chain" id="PRO_5046189279" description="DUF5666 domain-containing protein" evidence="1">
    <location>
        <begin position="25"/>
        <end position="118"/>
    </location>
</feature>
<organism evidence="2 3">
    <name type="scientific">Chitinophaga hostae</name>
    <dbReference type="NCBI Taxonomy" id="2831022"/>
    <lineage>
        <taxon>Bacteria</taxon>
        <taxon>Pseudomonadati</taxon>
        <taxon>Bacteroidota</taxon>
        <taxon>Chitinophagia</taxon>
        <taxon>Chitinophagales</taxon>
        <taxon>Chitinophagaceae</taxon>
        <taxon>Chitinophaga</taxon>
    </lineage>
</organism>
<gene>
    <name evidence="2" type="ORF">KE626_26770</name>
</gene>